<dbReference type="PANTHER" id="PTHR23501:SF174">
    <property type="entry name" value="MULTIDRUG EXPORT PROTEIN EMRB-RELATED"/>
    <property type="match status" value="1"/>
</dbReference>
<evidence type="ECO:0000256" key="2">
    <source>
        <dbReference type="ARBA" id="ARBA00022448"/>
    </source>
</evidence>
<dbReference type="Gene3D" id="1.20.1250.20">
    <property type="entry name" value="MFS general substrate transporter like domains"/>
    <property type="match status" value="1"/>
</dbReference>
<dbReference type="PROSITE" id="PS50850">
    <property type="entry name" value="MFS"/>
    <property type="match status" value="1"/>
</dbReference>
<dbReference type="PANTHER" id="PTHR23501">
    <property type="entry name" value="MAJOR FACILITATOR SUPERFAMILY"/>
    <property type="match status" value="1"/>
</dbReference>
<feature type="transmembrane region" description="Helical" evidence="7">
    <location>
        <begin position="303"/>
        <end position="324"/>
    </location>
</feature>
<feature type="domain" description="Major facilitator superfamily (MFS) profile" evidence="8">
    <location>
        <begin position="48"/>
        <end position="532"/>
    </location>
</feature>
<feature type="transmembrane region" description="Helical" evidence="7">
    <location>
        <begin position="344"/>
        <end position="364"/>
    </location>
</feature>
<evidence type="ECO:0000313" key="10">
    <source>
        <dbReference type="Proteomes" id="UP001317532"/>
    </source>
</evidence>
<dbReference type="Pfam" id="PF07690">
    <property type="entry name" value="MFS_1"/>
    <property type="match status" value="1"/>
</dbReference>
<gene>
    <name evidence="9" type="ORF">WPS_08020</name>
</gene>
<feature type="transmembrane region" description="Helical" evidence="7">
    <location>
        <begin position="231"/>
        <end position="252"/>
    </location>
</feature>
<accession>A0AAN1XW10</accession>
<dbReference type="InterPro" id="IPR004638">
    <property type="entry name" value="EmrB-like"/>
</dbReference>
<evidence type="ECO:0000256" key="6">
    <source>
        <dbReference type="ARBA" id="ARBA00023136"/>
    </source>
</evidence>
<evidence type="ECO:0000256" key="3">
    <source>
        <dbReference type="ARBA" id="ARBA00022475"/>
    </source>
</evidence>
<feature type="transmembrane region" description="Helical" evidence="7">
    <location>
        <begin position="84"/>
        <end position="102"/>
    </location>
</feature>
<evidence type="ECO:0000256" key="5">
    <source>
        <dbReference type="ARBA" id="ARBA00022989"/>
    </source>
</evidence>
<evidence type="ECO:0000313" key="9">
    <source>
        <dbReference type="EMBL" id="BDE05526.1"/>
    </source>
</evidence>
<keyword evidence="5 7" id="KW-1133">Transmembrane helix</keyword>
<keyword evidence="4 7" id="KW-0812">Transmembrane</keyword>
<feature type="transmembrane region" description="Helical" evidence="7">
    <location>
        <begin position="172"/>
        <end position="194"/>
    </location>
</feature>
<dbReference type="SUPFAM" id="SSF103473">
    <property type="entry name" value="MFS general substrate transporter"/>
    <property type="match status" value="1"/>
</dbReference>
<dbReference type="AlphaFoldDB" id="A0AAN1XW10"/>
<name>A0AAN1XW10_UNVUL</name>
<feature type="transmembrane region" description="Helical" evidence="7">
    <location>
        <begin position="508"/>
        <end position="525"/>
    </location>
</feature>
<dbReference type="Proteomes" id="UP001317532">
    <property type="component" value="Chromosome"/>
</dbReference>
<proteinExistence type="predicted"/>
<comment type="subcellular location">
    <subcellularLocation>
        <location evidence="1">Cell membrane</location>
        <topology evidence="1">Multi-pass membrane protein</topology>
    </subcellularLocation>
</comment>
<dbReference type="InterPro" id="IPR020846">
    <property type="entry name" value="MFS_dom"/>
</dbReference>
<evidence type="ECO:0000259" key="8">
    <source>
        <dbReference type="PROSITE" id="PS50850"/>
    </source>
</evidence>
<dbReference type="Gene3D" id="1.20.1720.10">
    <property type="entry name" value="Multidrug resistance protein D"/>
    <property type="match status" value="1"/>
</dbReference>
<keyword evidence="2" id="KW-0813">Transport</keyword>
<dbReference type="NCBIfam" id="TIGR00711">
    <property type="entry name" value="efflux_EmrB"/>
    <property type="match status" value="1"/>
</dbReference>
<keyword evidence="10" id="KW-1185">Reference proteome</keyword>
<feature type="transmembrane region" description="Helical" evidence="7">
    <location>
        <begin position="371"/>
        <end position="389"/>
    </location>
</feature>
<evidence type="ECO:0000256" key="4">
    <source>
        <dbReference type="ARBA" id="ARBA00022692"/>
    </source>
</evidence>
<feature type="transmembrane region" description="Helical" evidence="7">
    <location>
        <begin position="433"/>
        <end position="456"/>
    </location>
</feature>
<feature type="transmembrane region" description="Helical" evidence="7">
    <location>
        <begin position="114"/>
        <end position="133"/>
    </location>
</feature>
<feature type="transmembrane region" description="Helical" evidence="7">
    <location>
        <begin position="264"/>
        <end position="283"/>
    </location>
</feature>
<dbReference type="KEGG" id="vab:WPS_08020"/>
<organism evidence="9 10">
    <name type="scientific">Vulcanimicrobium alpinum</name>
    <dbReference type="NCBI Taxonomy" id="3016050"/>
    <lineage>
        <taxon>Bacteria</taxon>
        <taxon>Bacillati</taxon>
        <taxon>Vulcanimicrobiota</taxon>
        <taxon>Vulcanimicrobiia</taxon>
        <taxon>Vulcanimicrobiales</taxon>
        <taxon>Vulcanimicrobiaceae</taxon>
        <taxon>Vulcanimicrobium</taxon>
    </lineage>
</organism>
<dbReference type="InterPro" id="IPR036259">
    <property type="entry name" value="MFS_trans_sf"/>
</dbReference>
<feature type="transmembrane region" description="Helical" evidence="7">
    <location>
        <begin position="395"/>
        <end position="421"/>
    </location>
</feature>
<dbReference type="CDD" id="cd17503">
    <property type="entry name" value="MFS_LmrB_MDR_like"/>
    <property type="match status" value="1"/>
</dbReference>
<reference evidence="9 10" key="1">
    <citation type="journal article" date="2022" name="ISME Commun">
        <title>Vulcanimicrobium alpinus gen. nov. sp. nov., the first cultivated representative of the candidate phylum 'Eremiobacterota', is a metabolically versatile aerobic anoxygenic phototroph.</title>
        <authorList>
            <person name="Yabe S."/>
            <person name="Muto K."/>
            <person name="Abe K."/>
            <person name="Yokota A."/>
            <person name="Staudigel H."/>
            <person name="Tebo B.M."/>
        </authorList>
    </citation>
    <scope>NUCLEOTIDE SEQUENCE [LARGE SCALE GENOMIC DNA]</scope>
    <source>
        <strain evidence="9 10">WC8-2</strain>
    </source>
</reference>
<evidence type="ECO:0000256" key="7">
    <source>
        <dbReference type="SAM" id="Phobius"/>
    </source>
</evidence>
<dbReference type="EMBL" id="AP025523">
    <property type="protein sequence ID" value="BDE05526.1"/>
    <property type="molecule type" value="Genomic_DNA"/>
</dbReference>
<evidence type="ECO:0000256" key="1">
    <source>
        <dbReference type="ARBA" id="ARBA00004651"/>
    </source>
</evidence>
<dbReference type="PRINTS" id="PR01036">
    <property type="entry name" value="TCRTETB"/>
</dbReference>
<dbReference type="InterPro" id="IPR011701">
    <property type="entry name" value="MFS"/>
</dbReference>
<feature type="transmembrane region" description="Helical" evidence="7">
    <location>
        <begin position="200"/>
        <end position="219"/>
    </location>
</feature>
<feature type="transmembrane region" description="Helical" evidence="7">
    <location>
        <begin position="139"/>
        <end position="160"/>
    </location>
</feature>
<protein>
    <submittedName>
        <fullName evidence="9">MFS transporter</fullName>
    </submittedName>
</protein>
<dbReference type="GO" id="GO:0005886">
    <property type="term" value="C:plasma membrane"/>
    <property type="evidence" value="ECO:0007669"/>
    <property type="project" value="UniProtKB-SubCell"/>
</dbReference>
<keyword evidence="6 7" id="KW-0472">Membrane</keyword>
<keyword evidence="3" id="KW-1003">Cell membrane</keyword>
<dbReference type="GO" id="GO:0022857">
    <property type="term" value="F:transmembrane transporter activity"/>
    <property type="evidence" value="ECO:0007669"/>
    <property type="project" value="InterPro"/>
</dbReference>
<sequence>MEPAARRGGGNVREESYRPRRGFLYSRYVANEDQRIDVVEQGWRLPVVVLGVLLAPLLETIDSSIVNVALPTIQGNLGATLDQAAWVVTAYIIANVIVIPLTPWMQSRFGRRQYFAATIVGFTVVSVLCGTAGSIEQLIVYRVLQGLFGGGLIATAQVTLRDTFPPEQVGASQGLFAIVILIGPIVAPMIGGVIVDNLSWQWIFFINLVPGAAAAFIIATMLRNPTRPRVLPVDALGVAFLAVGLGSLQFILDEGERRDWYNSVEIQLATFAAIAGLIAFAVWELRGTSRPIVDLRVLRYRAVAAGSLIAIGTAATIFGTILVLPQYTQNVLGFTAYDSGFLLLFRALPVMLLTPVVAGLVGSGRLDARPVMAAGFLLAGIGSLMQVGVTTSETGFWTLVLPLFIAGLGGSMLFIPLLITVQSTTPPNEAPQASALITLAFQLGGSIAGAIAVTLIDRRADLHLDTLAGTANAARIPVQQFLDTHQSVGQLFSAIVTQAQTLAFADEAWLLGIAALCIIPIAFMMPRQPRDLSGVEIEAG</sequence>